<evidence type="ECO:0000313" key="3">
    <source>
        <dbReference type="Proteomes" id="UP000032233"/>
    </source>
</evidence>
<protein>
    <submittedName>
        <fullName evidence="2">Lipase</fullName>
    </submittedName>
</protein>
<dbReference type="Gene3D" id="3.40.50.1110">
    <property type="entry name" value="SGNH hydrolase"/>
    <property type="match status" value="1"/>
</dbReference>
<comment type="caution">
    <text evidence="2">The sequence shown here is derived from an EMBL/GenBank/DDBJ whole genome shotgun (WGS) entry which is preliminary data.</text>
</comment>
<organism evidence="2 3">
    <name type="scientific">Dethiosulfatarculus sandiegensis</name>
    <dbReference type="NCBI Taxonomy" id="1429043"/>
    <lineage>
        <taxon>Bacteria</taxon>
        <taxon>Pseudomonadati</taxon>
        <taxon>Thermodesulfobacteriota</taxon>
        <taxon>Desulfarculia</taxon>
        <taxon>Desulfarculales</taxon>
        <taxon>Desulfarculaceae</taxon>
        <taxon>Dethiosulfatarculus</taxon>
    </lineage>
</organism>
<dbReference type="Pfam" id="PF13472">
    <property type="entry name" value="Lipase_GDSL_2"/>
    <property type="match status" value="1"/>
</dbReference>
<name>A0A0D2JUE9_9BACT</name>
<dbReference type="InterPro" id="IPR013830">
    <property type="entry name" value="SGNH_hydro"/>
</dbReference>
<dbReference type="AlphaFoldDB" id="A0A0D2JUE9"/>
<sequence>MLLAPLYLAQGVWVRFKTPRLPEPPGLRQGVSGQGRSLRLLVTGDSSAAGVGAPSQNQALTGRMVSRLAPKNTVHWRLAAQTGWRSRELRLYLAKLPRVPYDLVLLATGINDLTSNFSLDYCLKKKTRLVAELRNRFTPKFIVVSGMPPVHKFPALPQPLRTFLGKRAKAHDQAVAKFCQTQPDCEHLPLDFSQDPKTLATDGFHPGPQVYDLWAKAVVRTWREK</sequence>
<keyword evidence="3" id="KW-1185">Reference proteome</keyword>
<dbReference type="InParanoid" id="A0A0D2JUE9"/>
<dbReference type="STRING" id="1429043.X474_15620"/>
<evidence type="ECO:0000259" key="1">
    <source>
        <dbReference type="Pfam" id="PF13472"/>
    </source>
</evidence>
<reference evidence="2 3" key="1">
    <citation type="submission" date="2013-11" db="EMBL/GenBank/DDBJ databases">
        <title>Metagenomic analysis of a methanogenic consortium involved in long chain n-alkane degradation.</title>
        <authorList>
            <person name="Davidova I.A."/>
            <person name="Callaghan A.V."/>
            <person name="Wawrik B."/>
            <person name="Pruitt S."/>
            <person name="Marks C."/>
            <person name="Duncan K.E."/>
            <person name="Suflita J.M."/>
        </authorList>
    </citation>
    <scope>NUCLEOTIDE SEQUENCE [LARGE SCALE GENOMIC DNA]</scope>
    <source>
        <strain evidence="2 3">SPR</strain>
    </source>
</reference>
<dbReference type="Proteomes" id="UP000032233">
    <property type="component" value="Unassembled WGS sequence"/>
</dbReference>
<gene>
    <name evidence="2" type="ORF">X474_15620</name>
</gene>
<dbReference type="SUPFAM" id="SSF52266">
    <property type="entry name" value="SGNH hydrolase"/>
    <property type="match status" value="1"/>
</dbReference>
<dbReference type="EMBL" id="AZAC01000018">
    <property type="protein sequence ID" value="KIX13125.1"/>
    <property type="molecule type" value="Genomic_DNA"/>
</dbReference>
<evidence type="ECO:0000313" key="2">
    <source>
        <dbReference type="EMBL" id="KIX13125.1"/>
    </source>
</evidence>
<feature type="domain" description="SGNH hydrolase-type esterase" evidence="1">
    <location>
        <begin position="44"/>
        <end position="212"/>
    </location>
</feature>
<dbReference type="InterPro" id="IPR036514">
    <property type="entry name" value="SGNH_hydro_sf"/>
</dbReference>
<accession>A0A0D2JUE9</accession>
<dbReference type="CDD" id="cd01836">
    <property type="entry name" value="FeeA_FeeB_like"/>
    <property type="match status" value="1"/>
</dbReference>
<proteinExistence type="predicted"/>
<dbReference type="GO" id="GO:0016788">
    <property type="term" value="F:hydrolase activity, acting on ester bonds"/>
    <property type="evidence" value="ECO:0007669"/>
    <property type="project" value="UniProtKB-ARBA"/>
</dbReference>